<evidence type="ECO:0000256" key="7">
    <source>
        <dbReference type="ARBA" id="ARBA00022679"/>
    </source>
</evidence>
<keyword evidence="6 13" id="KW-0441">Lipid A biosynthesis</keyword>
<evidence type="ECO:0000256" key="10">
    <source>
        <dbReference type="ARBA" id="ARBA00022840"/>
    </source>
</evidence>
<comment type="function">
    <text evidence="1 13">Transfers the gamma-phosphate of ATP to the 4'-position of a tetraacyldisaccharide 1-phosphate intermediate (termed DS-1-P) to form tetraacyldisaccharide 1,4'-bis-phosphate (lipid IVA).</text>
</comment>
<evidence type="ECO:0000256" key="12">
    <source>
        <dbReference type="ARBA" id="ARBA00029757"/>
    </source>
</evidence>
<dbReference type="InterPro" id="IPR003758">
    <property type="entry name" value="LpxK"/>
</dbReference>
<comment type="similarity">
    <text evidence="13">Belongs to the LpxK family.</text>
</comment>
<dbReference type="InterPro" id="IPR027417">
    <property type="entry name" value="P-loop_NTPase"/>
</dbReference>
<evidence type="ECO:0000313" key="15">
    <source>
        <dbReference type="Proteomes" id="UP000249130"/>
    </source>
</evidence>
<evidence type="ECO:0000256" key="3">
    <source>
        <dbReference type="ARBA" id="ARBA00012071"/>
    </source>
</evidence>
<keyword evidence="10 13" id="KW-0067">ATP-binding</keyword>
<dbReference type="GO" id="GO:0005886">
    <property type="term" value="C:plasma membrane"/>
    <property type="evidence" value="ECO:0007669"/>
    <property type="project" value="TreeGrafter"/>
</dbReference>
<dbReference type="EMBL" id="NPEX01000323">
    <property type="protein sequence ID" value="RAI38931.1"/>
    <property type="molecule type" value="Genomic_DNA"/>
</dbReference>
<keyword evidence="15" id="KW-1185">Reference proteome</keyword>
<evidence type="ECO:0000256" key="2">
    <source>
        <dbReference type="ARBA" id="ARBA00004870"/>
    </source>
</evidence>
<gene>
    <name evidence="13" type="primary">lpxK</name>
    <name evidence="14" type="ORF">CH341_26915</name>
</gene>
<dbReference type="PANTHER" id="PTHR42724:SF1">
    <property type="entry name" value="TETRAACYLDISACCHARIDE 4'-KINASE, MITOCHONDRIAL-RELATED"/>
    <property type="match status" value="1"/>
</dbReference>
<evidence type="ECO:0000256" key="1">
    <source>
        <dbReference type="ARBA" id="ARBA00002274"/>
    </source>
</evidence>
<keyword evidence="11 13" id="KW-0443">Lipid metabolism</keyword>
<dbReference type="SUPFAM" id="SSF52540">
    <property type="entry name" value="P-loop containing nucleoside triphosphate hydrolases"/>
    <property type="match status" value="1"/>
</dbReference>
<dbReference type="OrthoDB" id="9766423at2"/>
<accession>A0A327KL14</accession>
<comment type="catalytic activity">
    <reaction evidence="13">
        <text>a lipid A disaccharide + ATP = a lipid IVA + ADP + H(+)</text>
        <dbReference type="Rhea" id="RHEA:67840"/>
        <dbReference type="ChEBI" id="CHEBI:15378"/>
        <dbReference type="ChEBI" id="CHEBI:30616"/>
        <dbReference type="ChEBI" id="CHEBI:176343"/>
        <dbReference type="ChEBI" id="CHEBI:176425"/>
        <dbReference type="ChEBI" id="CHEBI:456216"/>
        <dbReference type="EC" id="2.7.1.130"/>
    </reaction>
</comment>
<dbReference type="NCBIfam" id="TIGR00682">
    <property type="entry name" value="lpxK"/>
    <property type="match status" value="1"/>
</dbReference>
<dbReference type="Pfam" id="PF02606">
    <property type="entry name" value="LpxK"/>
    <property type="match status" value="1"/>
</dbReference>
<name>A0A327KL14_9BRAD</name>
<dbReference type="RefSeq" id="WP_111422071.1">
    <property type="nucleotide sequence ID" value="NZ_NPEX01000323.1"/>
</dbReference>
<dbReference type="PANTHER" id="PTHR42724">
    <property type="entry name" value="TETRAACYLDISACCHARIDE 4'-KINASE"/>
    <property type="match status" value="1"/>
</dbReference>
<dbReference type="UniPathway" id="UPA00359">
    <property type="reaction ID" value="UER00482"/>
</dbReference>
<keyword evidence="8 13" id="KW-0547">Nucleotide-binding</keyword>
<dbReference type="GO" id="GO:0005524">
    <property type="term" value="F:ATP binding"/>
    <property type="evidence" value="ECO:0007669"/>
    <property type="project" value="UniProtKB-UniRule"/>
</dbReference>
<comment type="caution">
    <text evidence="14">The sequence shown here is derived from an EMBL/GenBank/DDBJ whole genome shotgun (WGS) entry which is preliminary data.</text>
</comment>
<evidence type="ECO:0000256" key="5">
    <source>
        <dbReference type="ARBA" id="ARBA00022516"/>
    </source>
</evidence>
<reference evidence="14 15" key="1">
    <citation type="submission" date="2017-07" db="EMBL/GenBank/DDBJ databases">
        <title>Draft Genome Sequences of Select Purple Nonsulfur Bacteria.</title>
        <authorList>
            <person name="Lasarre B."/>
            <person name="Mckinlay J.B."/>
        </authorList>
    </citation>
    <scope>NUCLEOTIDE SEQUENCE [LARGE SCALE GENOMIC DNA]</scope>
    <source>
        <strain evidence="14 15">DSM 5909</strain>
    </source>
</reference>
<keyword evidence="9 13" id="KW-0418">Kinase</keyword>
<keyword evidence="7 13" id="KW-0808">Transferase</keyword>
<dbReference type="EC" id="2.7.1.130" evidence="3 13"/>
<evidence type="ECO:0000256" key="4">
    <source>
        <dbReference type="ARBA" id="ARBA00016436"/>
    </source>
</evidence>
<dbReference type="HAMAP" id="MF_00409">
    <property type="entry name" value="LpxK"/>
    <property type="match status" value="1"/>
</dbReference>
<evidence type="ECO:0000313" key="14">
    <source>
        <dbReference type="EMBL" id="RAI38931.1"/>
    </source>
</evidence>
<dbReference type="GO" id="GO:0009245">
    <property type="term" value="P:lipid A biosynthetic process"/>
    <property type="evidence" value="ECO:0007669"/>
    <property type="project" value="UniProtKB-UniRule"/>
</dbReference>
<dbReference type="GO" id="GO:0009029">
    <property type="term" value="F:lipid-A 4'-kinase activity"/>
    <property type="evidence" value="ECO:0007669"/>
    <property type="project" value="UniProtKB-UniRule"/>
</dbReference>
<organism evidence="14 15">
    <name type="scientific">Rhodoplanes roseus</name>
    <dbReference type="NCBI Taxonomy" id="29409"/>
    <lineage>
        <taxon>Bacteria</taxon>
        <taxon>Pseudomonadati</taxon>
        <taxon>Pseudomonadota</taxon>
        <taxon>Alphaproteobacteria</taxon>
        <taxon>Hyphomicrobiales</taxon>
        <taxon>Nitrobacteraceae</taxon>
        <taxon>Rhodoplanes</taxon>
    </lineage>
</organism>
<keyword evidence="5 13" id="KW-0444">Lipid biosynthesis</keyword>
<dbReference type="GO" id="GO:0009244">
    <property type="term" value="P:lipopolysaccharide core region biosynthetic process"/>
    <property type="evidence" value="ECO:0007669"/>
    <property type="project" value="TreeGrafter"/>
</dbReference>
<sequence>MREPAFWWRAPGLAAGLLAPLAAVYGGVAAARLRRPGTTLPVPVVCVGNLTVGGAGKTPTAIAIARLLQGAGLRPVFLTRGYKGRLAGPLRVDPAAAAADVGDEPLLLARVAPTILSRDRAAGAALALAERAGVVVMDDGLQNPSLSKTVALVVLDGRRGIGNAKVFPAGPLRVGLDAQIDRAHALLVVGEPSDLALPVIDAARKRGLPILRGRLAPEPAAVQALRGKRLLAYAGIADPAKFFATLAGAGLAPVRTAHFPDHHAFTDAEAAQLVADADAGGLALVTTEKDVCRLQGNPALAALAARSSTLPVGLVLDDPAGLRRFLAGRTGLRL</sequence>
<evidence type="ECO:0000256" key="9">
    <source>
        <dbReference type="ARBA" id="ARBA00022777"/>
    </source>
</evidence>
<evidence type="ECO:0000256" key="13">
    <source>
        <dbReference type="HAMAP-Rule" id="MF_00409"/>
    </source>
</evidence>
<protein>
    <recommendedName>
        <fullName evidence="4 13">Tetraacyldisaccharide 4'-kinase</fullName>
        <ecNumber evidence="3 13">2.7.1.130</ecNumber>
    </recommendedName>
    <alternativeName>
        <fullName evidence="12 13">Lipid A 4'-kinase</fullName>
    </alternativeName>
</protein>
<evidence type="ECO:0000256" key="11">
    <source>
        <dbReference type="ARBA" id="ARBA00023098"/>
    </source>
</evidence>
<feature type="binding site" evidence="13">
    <location>
        <begin position="51"/>
        <end position="58"/>
    </location>
    <ligand>
        <name>ATP</name>
        <dbReference type="ChEBI" id="CHEBI:30616"/>
    </ligand>
</feature>
<evidence type="ECO:0000256" key="8">
    <source>
        <dbReference type="ARBA" id="ARBA00022741"/>
    </source>
</evidence>
<dbReference type="Proteomes" id="UP000249130">
    <property type="component" value="Unassembled WGS sequence"/>
</dbReference>
<dbReference type="AlphaFoldDB" id="A0A327KL14"/>
<comment type="pathway">
    <text evidence="2 13">Glycolipid biosynthesis; lipid IV(A) biosynthesis; lipid IV(A) from (3R)-3-hydroxytetradecanoyl-[acyl-carrier-protein] and UDP-N-acetyl-alpha-D-glucosamine: step 6/6.</text>
</comment>
<proteinExistence type="inferred from homology"/>
<evidence type="ECO:0000256" key="6">
    <source>
        <dbReference type="ARBA" id="ARBA00022556"/>
    </source>
</evidence>